<comment type="caution">
    <text evidence="2">The sequence shown here is derived from an EMBL/GenBank/DDBJ whole genome shotgun (WGS) entry which is preliminary data.</text>
</comment>
<feature type="coiled-coil region" evidence="1">
    <location>
        <begin position="5"/>
        <end position="95"/>
    </location>
</feature>
<sequence>IKNRLATEEAKYRRVYLQLEQLRKSEDKRDKILAKDHPIIARLEKKVGDLTNEKESIQRSLDNLTDSCITLKNKNRALQREISNLKLRETELQGQLDKCI</sequence>
<dbReference type="EMBL" id="BQXS01013849">
    <property type="protein sequence ID" value="GKT29734.1"/>
    <property type="molecule type" value="Genomic_DNA"/>
</dbReference>
<name>A0ABQ5KE49_9EUKA</name>
<reference evidence="2" key="1">
    <citation type="submission" date="2022-03" db="EMBL/GenBank/DDBJ databases">
        <title>Draft genome sequence of Aduncisulcus paluster, a free-living microaerophilic Fornicata.</title>
        <authorList>
            <person name="Yuyama I."/>
            <person name="Kume K."/>
            <person name="Tamura T."/>
            <person name="Inagaki Y."/>
            <person name="Hashimoto T."/>
        </authorList>
    </citation>
    <scope>NUCLEOTIDE SEQUENCE</scope>
    <source>
        <strain evidence="2">NY0171</strain>
    </source>
</reference>
<gene>
    <name evidence="2" type="ORF">ADUPG1_014167</name>
</gene>
<evidence type="ECO:0000256" key="1">
    <source>
        <dbReference type="SAM" id="Coils"/>
    </source>
</evidence>
<accession>A0ABQ5KE49</accession>
<proteinExistence type="predicted"/>
<evidence type="ECO:0000313" key="2">
    <source>
        <dbReference type="EMBL" id="GKT29734.1"/>
    </source>
</evidence>
<evidence type="ECO:0000313" key="3">
    <source>
        <dbReference type="Proteomes" id="UP001057375"/>
    </source>
</evidence>
<protein>
    <submittedName>
        <fullName evidence="2">Uncharacterized protein</fullName>
    </submittedName>
</protein>
<keyword evidence="3" id="KW-1185">Reference proteome</keyword>
<organism evidence="2 3">
    <name type="scientific">Aduncisulcus paluster</name>
    <dbReference type="NCBI Taxonomy" id="2918883"/>
    <lineage>
        <taxon>Eukaryota</taxon>
        <taxon>Metamonada</taxon>
        <taxon>Carpediemonas-like organisms</taxon>
        <taxon>Aduncisulcus</taxon>
    </lineage>
</organism>
<dbReference type="Proteomes" id="UP001057375">
    <property type="component" value="Unassembled WGS sequence"/>
</dbReference>
<feature type="non-terminal residue" evidence="2">
    <location>
        <position position="1"/>
    </location>
</feature>
<keyword evidence="1" id="KW-0175">Coiled coil</keyword>